<dbReference type="GO" id="GO:0016020">
    <property type="term" value="C:membrane"/>
    <property type="evidence" value="ECO:0007669"/>
    <property type="project" value="TreeGrafter"/>
</dbReference>
<dbReference type="GO" id="GO:0042626">
    <property type="term" value="F:ATPase-coupled transmembrane transporter activity"/>
    <property type="evidence" value="ECO:0007669"/>
    <property type="project" value="TreeGrafter"/>
</dbReference>
<dbReference type="EMBL" id="JAKMXF010000163">
    <property type="protein sequence ID" value="KAI6656064.1"/>
    <property type="molecule type" value="Genomic_DNA"/>
</dbReference>
<evidence type="ECO:0000313" key="4">
    <source>
        <dbReference type="Proteomes" id="UP001165289"/>
    </source>
</evidence>
<sequence>MKILVAVTENGDITLKSHKENLTNTIDKFRSLTRLLDFLTSNLVSDLNHGVNVPSVQASLICLCLINELLGMSGHIKLTGDTSYTSQQPWIFPGTFRDNILFSKPFDSCRYQRALQVCCLTEDLRLFGEGDMSLVGERCVTLSGGQKLV</sequence>
<protein>
    <submittedName>
        <fullName evidence="3">Multidrug resistance-associated protein 4</fullName>
    </submittedName>
</protein>
<dbReference type="GO" id="GO:0005524">
    <property type="term" value="F:ATP binding"/>
    <property type="evidence" value="ECO:0007669"/>
    <property type="project" value="UniProtKB-KW"/>
</dbReference>
<keyword evidence="4" id="KW-1185">Reference proteome</keyword>
<evidence type="ECO:0000256" key="2">
    <source>
        <dbReference type="ARBA" id="ARBA00022840"/>
    </source>
</evidence>
<accession>A0AAV7K5N0</accession>
<keyword evidence="2" id="KW-0067">ATP-binding</keyword>
<dbReference type="Proteomes" id="UP001165289">
    <property type="component" value="Unassembled WGS sequence"/>
</dbReference>
<evidence type="ECO:0000256" key="1">
    <source>
        <dbReference type="ARBA" id="ARBA00022741"/>
    </source>
</evidence>
<proteinExistence type="predicted"/>
<dbReference type="InterPro" id="IPR050173">
    <property type="entry name" value="ABC_transporter_C-like"/>
</dbReference>
<dbReference type="PANTHER" id="PTHR24223">
    <property type="entry name" value="ATP-BINDING CASSETTE SUB-FAMILY C"/>
    <property type="match status" value="1"/>
</dbReference>
<dbReference type="SUPFAM" id="SSF52540">
    <property type="entry name" value="P-loop containing nucleoside triphosphate hydrolases"/>
    <property type="match status" value="1"/>
</dbReference>
<evidence type="ECO:0000313" key="3">
    <source>
        <dbReference type="EMBL" id="KAI6656064.1"/>
    </source>
</evidence>
<organism evidence="3 4">
    <name type="scientific">Oopsacas minuta</name>
    <dbReference type="NCBI Taxonomy" id="111878"/>
    <lineage>
        <taxon>Eukaryota</taxon>
        <taxon>Metazoa</taxon>
        <taxon>Porifera</taxon>
        <taxon>Hexactinellida</taxon>
        <taxon>Hexasterophora</taxon>
        <taxon>Lyssacinosida</taxon>
        <taxon>Leucopsacidae</taxon>
        <taxon>Oopsacas</taxon>
    </lineage>
</organism>
<comment type="caution">
    <text evidence="3">The sequence shown here is derived from an EMBL/GenBank/DDBJ whole genome shotgun (WGS) entry which is preliminary data.</text>
</comment>
<dbReference type="InterPro" id="IPR027417">
    <property type="entry name" value="P-loop_NTPase"/>
</dbReference>
<keyword evidence="1" id="KW-0547">Nucleotide-binding</keyword>
<gene>
    <name evidence="3" type="ORF">LOD99_11343</name>
</gene>
<dbReference type="Gene3D" id="3.40.50.300">
    <property type="entry name" value="P-loop containing nucleotide triphosphate hydrolases"/>
    <property type="match status" value="1"/>
</dbReference>
<name>A0AAV7K5N0_9METZ</name>
<reference evidence="3 4" key="1">
    <citation type="journal article" date="2023" name="BMC Biol.">
        <title>The compact genome of the sponge Oopsacas minuta (Hexactinellida) is lacking key metazoan core genes.</title>
        <authorList>
            <person name="Santini S."/>
            <person name="Schenkelaars Q."/>
            <person name="Jourda C."/>
            <person name="Duchesne M."/>
            <person name="Belahbib H."/>
            <person name="Rocher C."/>
            <person name="Selva M."/>
            <person name="Riesgo A."/>
            <person name="Vervoort M."/>
            <person name="Leys S.P."/>
            <person name="Kodjabachian L."/>
            <person name="Le Bivic A."/>
            <person name="Borchiellini C."/>
            <person name="Claverie J.M."/>
            <person name="Renard E."/>
        </authorList>
    </citation>
    <scope>NUCLEOTIDE SEQUENCE [LARGE SCALE GENOMIC DNA]</scope>
    <source>
        <strain evidence="3">SPO-2</strain>
    </source>
</reference>
<dbReference type="AlphaFoldDB" id="A0AAV7K5N0"/>